<protein>
    <recommendedName>
        <fullName evidence="1">Methyltransferase FkbM domain-containing protein</fullName>
    </recommendedName>
</protein>
<comment type="caution">
    <text evidence="2">The sequence shown here is derived from an EMBL/GenBank/DDBJ whole genome shotgun (WGS) entry which is preliminary data.</text>
</comment>
<dbReference type="InterPro" id="IPR052514">
    <property type="entry name" value="SAM-dependent_MTase"/>
</dbReference>
<dbReference type="PANTHER" id="PTHR34203:SF15">
    <property type="entry name" value="SLL1173 PROTEIN"/>
    <property type="match status" value="1"/>
</dbReference>
<dbReference type="SUPFAM" id="SSF53335">
    <property type="entry name" value="S-adenosyl-L-methionine-dependent methyltransferases"/>
    <property type="match status" value="1"/>
</dbReference>
<dbReference type="EMBL" id="MEXB01000001">
    <property type="protein sequence ID" value="OGC88920.1"/>
    <property type="molecule type" value="Genomic_DNA"/>
</dbReference>
<dbReference type="AlphaFoldDB" id="A0A1F4Y4N0"/>
<dbReference type="InterPro" id="IPR006342">
    <property type="entry name" value="FkbM_mtfrase"/>
</dbReference>
<dbReference type="Proteomes" id="UP000176568">
    <property type="component" value="Unassembled WGS sequence"/>
</dbReference>
<organism evidence="2 3">
    <name type="scientific">Candidatus Adlerbacteria bacterium RIFOXYC1_FULL_48_26</name>
    <dbReference type="NCBI Taxonomy" id="1797247"/>
    <lineage>
        <taxon>Bacteria</taxon>
        <taxon>Candidatus Adleribacteriota</taxon>
    </lineage>
</organism>
<reference evidence="2 3" key="1">
    <citation type="journal article" date="2016" name="Nat. Commun.">
        <title>Thousands of microbial genomes shed light on interconnected biogeochemical processes in an aquifer system.</title>
        <authorList>
            <person name="Anantharaman K."/>
            <person name="Brown C.T."/>
            <person name="Hug L.A."/>
            <person name="Sharon I."/>
            <person name="Castelle C.J."/>
            <person name="Probst A.J."/>
            <person name="Thomas B.C."/>
            <person name="Singh A."/>
            <person name="Wilkins M.J."/>
            <person name="Karaoz U."/>
            <person name="Brodie E.L."/>
            <person name="Williams K.H."/>
            <person name="Hubbard S.S."/>
            <person name="Banfield J.F."/>
        </authorList>
    </citation>
    <scope>NUCLEOTIDE SEQUENCE [LARGE SCALE GENOMIC DNA]</scope>
</reference>
<sequence length="318" mass="35280">MRYKLKQILFSVQTILAKILGFLVRPIPAIAQWVFTSLVSISKISPWVSVFTAPFFFEYGRVALDRNGPLIVNHKLITGVKISLDLAEKTQRSIYSSAVYEKGLTQFVLNTLKPGDTFVDIGANVGYFTLLAASLGAQVVSIEPYDQNVALLKQNIDLNNFKDIKILDIAIGDHEGTATLHINPLNRGGNSLLEQKGYFTDSHGYSREQIGKMYAGEVLEKKVKLTTLDSIAEEYSVTFITILKIDVEGFEGQVIEGMKKILSSGIAKHVLCEVSNKQTRNGILELFANAGYEYYSVDQDGKPLEKSLLGRDVVFTKT</sequence>
<evidence type="ECO:0000259" key="1">
    <source>
        <dbReference type="Pfam" id="PF05050"/>
    </source>
</evidence>
<dbReference type="NCBIfam" id="TIGR01444">
    <property type="entry name" value="fkbM_fam"/>
    <property type="match status" value="1"/>
</dbReference>
<dbReference type="Gene3D" id="3.40.50.150">
    <property type="entry name" value="Vaccinia Virus protein VP39"/>
    <property type="match status" value="1"/>
</dbReference>
<dbReference type="Pfam" id="PF05050">
    <property type="entry name" value="Methyltransf_21"/>
    <property type="match status" value="1"/>
</dbReference>
<accession>A0A1F4Y4N0</accession>
<dbReference type="InterPro" id="IPR029063">
    <property type="entry name" value="SAM-dependent_MTases_sf"/>
</dbReference>
<gene>
    <name evidence="2" type="ORF">A2419_00985</name>
</gene>
<name>A0A1F4Y4N0_9BACT</name>
<dbReference type="PANTHER" id="PTHR34203">
    <property type="entry name" value="METHYLTRANSFERASE, FKBM FAMILY PROTEIN"/>
    <property type="match status" value="1"/>
</dbReference>
<feature type="domain" description="Methyltransferase FkbM" evidence="1">
    <location>
        <begin position="120"/>
        <end position="294"/>
    </location>
</feature>
<proteinExistence type="predicted"/>
<evidence type="ECO:0000313" key="3">
    <source>
        <dbReference type="Proteomes" id="UP000176568"/>
    </source>
</evidence>
<evidence type="ECO:0000313" key="2">
    <source>
        <dbReference type="EMBL" id="OGC88920.1"/>
    </source>
</evidence>
<dbReference type="STRING" id="1797247.A2419_00985"/>